<dbReference type="Pfam" id="PF11938">
    <property type="entry name" value="DUF3456"/>
    <property type="match status" value="1"/>
</dbReference>
<comment type="caution">
    <text evidence="2">The sequence shown here is derived from an EMBL/GenBank/DDBJ whole genome shotgun (WGS) entry which is preliminary data.</text>
</comment>
<evidence type="ECO:0000313" key="3">
    <source>
        <dbReference type="Proteomes" id="UP001604336"/>
    </source>
</evidence>
<accession>A0ABD1TJ72</accession>
<evidence type="ECO:0000259" key="1">
    <source>
        <dbReference type="Pfam" id="PF11938"/>
    </source>
</evidence>
<name>A0ABD1TJ72_9LAMI</name>
<dbReference type="InterPro" id="IPR021852">
    <property type="entry name" value="DUF3456"/>
</dbReference>
<sequence>MAYGLNLRKLSGLNGGSTDDCGEEVEGGLPEDTGIDEYTDMPVEGFSTALLSGFALGNTYETRRTPFQNRDLTVIESNGIQQEKAHKMMVSNLKSILFVIFVVFASSVYCIDDKCAACNAIAEELERGLMNEKPRNHLDMRHRLDSKGQREGKLIDYRVSELRVVELLDGLCEKMQDYTLEKVGTSTKVWMKVNNWDSLKTNKQEARAHSKDISTFCGRLLEETEDEFSELIKKGSVKVGQVGKVLCQDLGRYCKQTSDYEKAGDDDEEYRNTEL</sequence>
<reference evidence="3" key="1">
    <citation type="submission" date="2024-07" db="EMBL/GenBank/DDBJ databases">
        <title>Two chromosome-level genome assemblies of Korean endemic species Abeliophyllum distichum and Forsythia ovata (Oleaceae).</title>
        <authorList>
            <person name="Jang H."/>
        </authorList>
    </citation>
    <scope>NUCLEOTIDE SEQUENCE [LARGE SCALE GENOMIC DNA]</scope>
</reference>
<dbReference type="InterPro" id="IPR042415">
    <property type="entry name" value="CNPY"/>
</dbReference>
<dbReference type="Proteomes" id="UP001604336">
    <property type="component" value="Unassembled WGS sequence"/>
</dbReference>
<dbReference type="PANTHER" id="PTHR13341:SF2">
    <property type="entry name" value="PROTEIN SEELE"/>
    <property type="match status" value="1"/>
</dbReference>
<protein>
    <recommendedName>
        <fullName evidence="1">DUF3456 domain-containing protein</fullName>
    </recommendedName>
</protein>
<evidence type="ECO:0000313" key="2">
    <source>
        <dbReference type="EMBL" id="KAL2512770.1"/>
    </source>
</evidence>
<proteinExistence type="predicted"/>
<gene>
    <name evidence="2" type="ORF">Adt_18370</name>
</gene>
<keyword evidence="3" id="KW-1185">Reference proteome</keyword>
<organism evidence="2 3">
    <name type="scientific">Abeliophyllum distichum</name>
    <dbReference type="NCBI Taxonomy" id="126358"/>
    <lineage>
        <taxon>Eukaryota</taxon>
        <taxon>Viridiplantae</taxon>
        <taxon>Streptophyta</taxon>
        <taxon>Embryophyta</taxon>
        <taxon>Tracheophyta</taxon>
        <taxon>Spermatophyta</taxon>
        <taxon>Magnoliopsida</taxon>
        <taxon>eudicotyledons</taxon>
        <taxon>Gunneridae</taxon>
        <taxon>Pentapetalae</taxon>
        <taxon>asterids</taxon>
        <taxon>lamiids</taxon>
        <taxon>Lamiales</taxon>
        <taxon>Oleaceae</taxon>
        <taxon>Forsythieae</taxon>
        <taxon>Abeliophyllum</taxon>
    </lineage>
</organism>
<dbReference type="PANTHER" id="PTHR13341">
    <property type="entry name" value="MIR-INTERACTING SAPOSIN-LIKE PROTEIN"/>
    <property type="match status" value="1"/>
</dbReference>
<feature type="domain" description="DUF3456" evidence="1">
    <location>
        <begin position="114"/>
        <end position="254"/>
    </location>
</feature>
<dbReference type="AlphaFoldDB" id="A0ABD1TJ72"/>
<dbReference type="EMBL" id="JBFOLK010000005">
    <property type="protein sequence ID" value="KAL2512770.1"/>
    <property type="molecule type" value="Genomic_DNA"/>
</dbReference>